<protein>
    <submittedName>
        <fullName evidence="2">Uncharacterized protein</fullName>
    </submittedName>
</protein>
<evidence type="ECO:0000256" key="1">
    <source>
        <dbReference type="SAM" id="SignalP"/>
    </source>
</evidence>
<evidence type="ECO:0000313" key="3">
    <source>
        <dbReference type="Proteomes" id="UP001210720"/>
    </source>
</evidence>
<evidence type="ECO:0000313" key="2">
    <source>
        <dbReference type="EMBL" id="MDA7423792.1"/>
    </source>
</evidence>
<gene>
    <name evidence="2" type="ORF">PFY00_03560</name>
</gene>
<dbReference type="RefSeq" id="WP_271431126.1">
    <property type="nucleotide sequence ID" value="NZ_JAQIOY010000001.1"/>
</dbReference>
<accession>A0ABT4XPB4</accession>
<feature type="signal peptide" evidence="1">
    <location>
        <begin position="1"/>
        <end position="18"/>
    </location>
</feature>
<keyword evidence="1" id="KW-0732">Signal</keyword>
<sequence>MRNLLFSLAVVLASPAFGLSCLPPDIASDFKYANDSEDIWVVVEGTVRFDEKKLPKVNMKRQDKTPPHTDIPARFKGKSLSDTGFDRRFETPITLRIQCFGPWCGGASSGANYLTFLKKEKGSYVMMADPCGGMTYPGGSDDLRKKVLSCFQGKACDSEPLR</sequence>
<dbReference type="EMBL" id="JAQIOY010000001">
    <property type="protein sequence ID" value="MDA7423792.1"/>
    <property type="molecule type" value="Genomic_DNA"/>
</dbReference>
<reference evidence="2 3" key="1">
    <citation type="submission" date="2023-01" db="EMBL/GenBank/DDBJ databases">
        <title>Thalassococcus onchidii sp. nov., isolated from a marine invertebrate from the South China Sea.</title>
        <authorList>
            <person name="Xu S."/>
            <person name="Liu Z."/>
            <person name="Xu Y."/>
        </authorList>
    </citation>
    <scope>NUCLEOTIDE SEQUENCE [LARGE SCALE GENOMIC DNA]</scope>
    <source>
        <strain evidence="2 3">KCTC 32084</strain>
    </source>
</reference>
<feature type="chain" id="PRO_5045132348" evidence="1">
    <location>
        <begin position="19"/>
        <end position="162"/>
    </location>
</feature>
<name>A0ABT4XPB4_9RHOB</name>
<dbReference type="Proteomes" id="UP001210720">
    <property type="component" value="Unassembled WGS sequence"/>
</dbReference>
<dbReference type="PROSITE" id="PS51257">
    <property type="entry name" value="PROKAR_LIPOPROTEIN"/>
    <property type="match status" value="1"/>
</dbReference>
<keyword evidence="3" id="KW-1185">Reference proteome</keyword>
<proteinExistence type="predicted"/>
<comment type="caution">
    <text evidence="2">The sequence shown here is derived from an EMBL/GenBank/DDBJ whole genome shotgun (WGS) entry which is preliminary data.</text>
</comment>
<organism evidence="2 3">
    <name type="scientific">Thalassococcus lentus</name>
    <dbReference type="NCBI Taxonomy" id="1210524"/>
    <lineage>
        <taxon>Bacteria</taxon>
        <taxon>Pseudomonadati</taxon>
        <taxon>Pseudomonadota</taxon>
        <taxon>Alphaproteobacteria</taxon>
        <taxon>Rhodobacterales</taxon>
        <taxon>Roseobacteraceae</taxon>
        <taxon>Thalassococcus</taxon>
    </lineage>
</organism>